<feature type="binding site" evidence="8">
    <location>
        <position position="274"/>
    </location>
    <ligand>
        <name>substrate</name>
    </ligand>
</feature>
<reference evidence="10 11" key="1">
    <citation type="submission" date="2018-08" db="EMBL/GenBank/DDBJ databases">
        <title>A genome reference for cultivated species of the human gut microbiota.</title>
        <authorList>
            <person name="Zou Y."/>
            <person name="Xue W."/>
            <person name="Luo G."/>
        </authorList>
    </citation>
    <scope>NUCLEOTIDE SEQUENCE [LARGE SCALE GENOMIC DNA]</scope>
    <source>
        <strain evidence="10 11">AF24-29</strain>
    </source>
</reference>
<accession>A0A412G714</accession>
<feature type="binding site" evidence="8">
    <location>
        <position position="169"/>
    </location>
    <ligand>
        <name>substrate</name>
    </ligand>
</feature>
<keyword evidence="1 8" id="KW-0963">Cytoplasm</keyword>
<evidence type="ECO:0000256" key="1">
    <source>
        <dbReference type="ARBA" id="ARBA00022490"/>
    </source>
</evidence>
<dbReference type="GO" id="GO:0002949">
    <property type="term" value="P:tRNA threonylcarbamoyladenosine modification"/>
    <property type="evidence" value="ECO:0007669"/>
    <property type="project" value="UniProtKB-UniRule"/>
</dbReference>
<feature type="binding site" evidence="8">
    <location>
        <position position="186"/>
    </location>
    <ligand>
        <name>substrate</name>
    </ligand>
</feature>
<dbReference type="NCBIfam" id="TIGR00329">
    <property type="entry name" value="gcp_kae1"/>
    <property type="match status" value="1"/>
</dbReference>
<evidence type="ECO:0000256" key="7">
    <source>
        <dbReference type="ARBA" id="ARBA00048117"/>
    </source>
</evidence>
<evidence type="ECO:0000259" key="9">
    <source>
        <dbReference type="Pfam" id="PF00814"/>
    </source>
</evidence>
<sequence>MKRNLILAIESSCDETAAAVVEDGCKICSNIVSSQINVHKKYGGVVPEVASRIHVENISVVIEEALAQAEVTMDDILAIAVTQGPGLVGSLHVGVQAAKTLAWYYDKPLIPLHHIIGHIYANRFVDELRFPMIALVVSGGHTELVWMKDEWSFEILGTTQDDAIGEAYDKVSRVMGTGYPGGPVIDKMAKQGHPHYTLPKPKTEKPLDFSFSGLKSAVLQLIDRENKKGEELNKEDLSYAFQEAALDTLLKKTMQAVKEFKPKQVVLAGGVAANSRLREKISEMIQETPEVHLTIPPLWCCTDNAAMIGAAGWTAYTHGLNGSLDIAANPSMEIETSSIH</sequence>
<keyword evidence="11" id="KW-1185">Reference proteome</keyword>
<feature type="binding site" evidence="8">
    <location>
        <position position="303"/>
    </location>
    <ligand>
        <name>Fe cation</name>
        <dbReference type="ChEBI" id="CHEBI:24875"/>
    </ligand>
</feature>
<evidence type="ECO:0000256" key="5">
    <source>
        <dbReference type="ARBA" id="ARBA00023004"/>
    </source>
</evidence>
<dbReference type="PANTHER" id="PTHR11735">
    <property type="entry name" value="TRNA N6-ADENOSINE THREONYLCARBAMOYLTRANSFERASE"/>
    <property type="match status" value="1"/>
</dbReference>
<feature type="binding site" evidence="8">
    <location>
        <position position="118"/>
    </location>
    <ligand>
        <name>Fe cation</name>
        <dbReference type="ChEBI" id="CHEBI:24875"/>
    </ligand>
</feature>
<dbReference type="FunFam" id="3.30.420.40:FF:000012">
    <property type="entry name" value="tRNA N6-adenosine threonylcarbamoyltransferase"/>
    <property type="match status" value="1"/>
</dbReference>
<comment type="subcellular location">
    <subcellularLocation>
        <location evidence="8">Cytoplasm</location>
    </subcellularLocation>
</comment>
<dbReference type="Gene3D" id="3.30.420.40">
    <property type="match status" value="2"/>
</dbReference>
<evidence type="ECO:0000313" key="10">
    <source>
        <dbReference type="EMBL" id="RGR77097.1"/>
    </source>
</evidence>
<dbReference type="InterPro" id="IPR000905">
    <property type="entry name" value="Gcp-like_dom"/>
</dbReference>
<feature type="domain" description="Gcp-like" evidence="9">
    <location>
        <begin position="26"/>
        <end position="309"/>
    </location>
</feature>
<dbReference type="GO" id="GO:0061711">
    <property type="term" value="F:tRNA N(6)-L-threonylcarbamoyladenine synthase activity"/>
    <property type="evidence" value="ECO:0007669"/>
    <property type="project" value="UniProtKB-EC"/>
</dbReference>
<dbReference type="HAMAP" id="MF_01445">
    <property type="entry name" value="TsaD"/>
    <property type="match status" value="1"/>
</dbReference>
<dbReference type="Pfam" id="PF00814">
    <property type="entry name" value="TsaD"/>
    <property type="match status" value="1"/>
</dbReference>
<comment type="cofactor">
    <cofactor evidence="8">
        <name>Fe(2+)</name>
        <dbReference type="ChEBI" id="CHEBI:29033"/>
    </cofactor>
    <text evidence="8">Binds 1 Fe(2+) ion per subunit.</text>
</comment>
<dbReference type="SUPFAM" id="SSF53067">
    <property type="entry name" value="Actin-like ATPase domain"/>
    <property type="match status" value="1"/>
</dbReference>
<feature type="binding site" evidence="8">
    <location>
        <begin position="136"/>
        <end position="140"/>
    </location>
    <ligand>
        <name>substrate</name>
    </ligand>
</feature>
<evidence type="ECO:0000313" key="11">
    <source>
        <dbReference type="Proteomes" id="UP000284178"/>
    </source>
</evidence>
<dbReference type="PANTHER" id="PTHR11735:SF6">
    <property type="entry name" value="TRNA N6-ADENOSINE THREONYLCARBAMOYLTRANSFERASE, MITOCHONDRIAL"/>
    <property type="match status" value="1"/>
</dbReference>
<dbReference type="RefSeq" id="WP_006060165.1">
    <property type="nucleotide sequence ID" value="NZ_CABJCV010000001.1"/>
</dbReference>
<evidence type="ECO:0000256" key="4">
    <source>
        <dbReference type="ARBA" id="ARBA00022723"/>
    </source>
</evidence>
<keyword evidence="5 8" id="KW-0408">Iron</keyword>
<comment type="catalytic activity">
    <reaction evidence="7 8">
        <text>L-threonylcarbamoyladenylate + adenosine(37) in tRNA = N(6)-L-threonylcarbamoyladenosine(37) in tRNA + AMP + H(+)</text>
        <dbReference type="Rhea" id="RHEA:37059"/>
        <dbReference type="Rhea" id="RHEA-COMP:10162"/>
        <dbReference type="Rhea" id="RHEA-COMP:10163"/>
        <dbReference type="ChEBI" id="CHEBI:15378"/>
        <dbReference type="ChEBI" id="CHEBI:73682"/>
        <dbReference type="ChEBI" id="CHEBI:74411"/>
        <dbReference type="ChEBI" id="CHEBI:74418"/>
        <dbReference type="ChEBI" id="CHEBI:456215"/>
        <dbReference type="EC" id="2.3.1.234"/>
    </reaction>
</comment>
<keyword evidence="4 8" id="KW-0479">Metal-binding</keyword>
<proteinExistence type="inferred from homology"/>
<dbReference type="FunFam" id="3.30.420.40:FF:000040">
    <property type="entry name" value="tRNA N6-adenosine threonylcarbamoyltransferase"/>
    <property type="match status" value="1"/>
</dbReference>
<dbReference type="Proteomes" id="UP000284178">
    <property type="component" value="Unassembled WGS sequence"/>
</dbReference>
<dbReference type="PROSITE" id="PS01016">
    <property type="entry name" value="GLYCOPROTEASE"/>
    <property type="match status" value="1"/>
</dbReference>
<gene>
    <name evidence="8 10" type="primary">tsaD</name>
    <name evidence="10" type="ORF">DWY25_02050</name>
</gene>
<evidence type="ECO:0000256" key="8">
    <source>
        <dbReference type="HAMAP-Rule" id="MF_01445"/>
    </source>
</evidence>
<dbReference type="GeneID" id="83014192"/>
<dbReference type="CDD" id="cd24133">
    <property type="entry name" value="ASKHA_NBD_TsaD_bac"/>
    <property type="match status" value="1"/>
</dbReference>
<evidence type="ECO:0000256" key="2">
    <source>
        <dbReference type="ARBA" id="ARBA00022679"/>
    </source>
</evidence>
<dbReference type="InterPro" id="IPR017861">
    <property type="entry name" value="KAE1/TsaD"/>
</dbReference>
<comment type="caution">
    <text evidence="10">The sequence shown here is derived from an EMBL/GenBank/DDBJ whole genome shotgun (WGS) entry which is preliminary data.</text>
</comment>
<name>A0A412G714_9FIRM</name>
<dbReference type="GO" id="GO:0005506">
    <property type="term" value="F:iron ion binding"/>
    <property type="evidence" value="ECO:0007669"/>
    <property type="project" value="UniProtKB-UniRule"/>
</dbReference>
<dbReference type="AlphaFoldDB" id="A0A412G714"/>
<keyword evidence="6 8" id="KW-0012">Acyltransferase</keyword>
<keyword evidence="2 8" id="KW-0808">Transferase</keyword>
<dbReference type="GO" id="GO:0005737">
    <property type="term" value="C:cytoplasm"/>
    <property type="evidence" value="ECO:0007669"/>
    <property type="project" value="UniProtKB-SubCell"/>
</dbReference>
<dbReference type="EC" id="2.3.1.234" evidence="8"/>
<evidence type="ECO:0000256" key="6">
    <source>
        <dbReference type="ARBA" id="ARBA00023315"/>
    </source>
</evidence>
<evidence type="ECO:0000256" key="3">
    <source>
        <dbReference type="ARBA" id="ARBA00022694"/>
    </source>
</evidence>
<feature type="binding site" evidence="8">
    <location>
        <position position="182"/>
    </location>
    <ligand>
        <name>substrate</name>
    </ligand>
</feature>
<comment type="function">
    <text evidence="8">Required for the formation of a threonylcarbamoyl group on adenosine at position 37 (t(6)A37) in tRNAs that read codons beginning with adenine. Is involved in the transfer of the threonylcarbamoyl moiety of threonylcarbamoyl-AMP (TC-AMP) to the N6 group of A37, together with TsaE and TsaB. TsaD likely plays a direct catalytic role in this reaction.</text>
</comment>
<feature type="binding site" evidence="8">
    <location>
        <position position="114"/>
    </location>
    <ligand>
        <name>Fe cation</name>
        <dbReference type="ChEBI" id="CHEBI:24875"/>
    </ligand>
</feature>
<dbReference type="NCBIfam" id="TIGR03723">
    <property type="entry name" value="T6A_TsaD_YgjD"/>
    <property type="match status" value="1"/>
</dbReference>
<dbReference type="InterPro" id="IPR022450">
    <property type="entry name" value="TsaD"/>
</dbReference>
<dbReference type="PRINTS" id="PR00789">
    <property type="entry name" value="OSIALOPTASE"/>
</dbReference>
<dbReference type="InterPro" id="IPR043129">
    <property type="entry name" value="ATPase_NBD"/>
</dbReference>
<organism evidence="10 11">
    <name type="scientific">Holdemania filiformis</name>
    <dbReference type="NCBI Taxonomy" id="61171"/>
    <lineage>
        <taxon>Bacteria</taxon>
        <taxon>Bacillati</taxon>
        <taxon>Bacillota</taxon>
        <taxon>Erysipelotrichia</taxon>
        <taxon>Erysipelotrichales</taxon>
        <taxon>Erysipelotrichaceae</taxon>
        <taxon>Holdemania</taxon>
    </lineage>
</organism>
<dbReference type="InterPro" id="IPR017860">
    <property type="entry name" value="Peptidase_M22_CS"/>
</dbReference>
<comment type="similarity">
    <text evidence="8">Belongs to the KAE1 / TsaD family.</text>
</comment>
<keyword evidence="3 8" id="KW-0819">tRNA processing</keyword>
<dbReference type="EMBL" id="QRUP01000001">
    <property type="protein sequence ID" value="RGR77097.1"/>
    <property type="molecule type" value="Genomic_DNA"/>
</dbReference>
<protein>
    <recommendedName>
        <fullName evidence="8">tRNA N6-adenosine threonylcarbamoyltransferase</fullName>
        <ecNumber evidence="8">2.3.1.234</ecNumber>
    </recommendedName>
    <alternativeName>
        <fullName evidence="8">N6-L-threonylcarbamoyladenine synthase</fullName>
        <shortName evidence="8">t(6)A synthase</shortName>
    </alternativeName>
    <alternativeName>
        <fullName evidence="8">t(6)A37 threonylcarbamoyladenosine biosynthesis protein TsaD</fullName>
    </alternativeName>
    <alternativeName>
        <fullName evidence="8">tRNA threonylcarbamoyladenosine biosynthesis protein TsaD</fullName>
    </alternativeName>
</protein>